<dbReference type="AlphaFoldDB" id="A0A2P2J7Q4"/>
<evidence type="ECO:0000313" key="1">
    <source>
        <dbReference type="EMBL" id="MBW89499.1"/>
    </source>
</evidence>
<sequence>MLQVAISSLWEKFPQGEEISLQRLSQKGNLMILFLQLMEIHLNKKFPRMFIIRLKKIVLAGCFVWESY</sequence>
<proteinExistence type="predicted"/>
<organism evidence="1">
    <name type="scientific">Rhizophora mucronata</name>
    <name type="common">Asiatic mangrove</name>
    <dbReference type="NCBI Taxonomy" id="61149"/>
    <lineage>
        <taxon>Eukaryota</taxon>
        <taxon>Viridiplantae</taxon>
        <taxon>Streptophyta</taxon>
        <taxon>Embryophyta</taxon>
        <taxon>Tracheophyta</taxon>
        <taxon>Spermatophyta</taxon>
        <taxon>Magnoliopsida</taxon>
        <taxon>eudicotyledons</taxon>
        <taxon>Gunneridae</taxon>
        <taxon>Pentapetalae</taxon>
        <taxon>rosids</taxon>
        <taxon>fabids</taxon>
        <taxon>Malpighiales</taxon>
        <taxon>Rhizophoraceae</taxon>
        <taxon>Rhizophora</taxon>
    </lineage>
</organism>
<dbReference type="EMBL" id="GGEC01009016">
    <property type="protein sequence ID" value="MBW89499.1"/>
    <property type="molecule type" value="Transcribed_RNA"/>
</dbReference>
<name>A0A2P2J7Q4_RHIMU</name>
<accession>A0A2P2J7Q4</accession>
<reference evidence="1" key="1">
    <citation type="submission" date="2018-02" db="EMBL/GenBank/DDBJ databases">
        <title>Rhizophora mucronata_Transcriptome.</title>
        <authorList>
            <person name="Meera S.P."/>
            <person name="Sreeshan A."/>
            <person name="Augustine A."/>
        </authorList>
    </citation>
    <scope>NUCLEOTIDE SEQUENCE</scope>
    <source>
        <tissue evidence="1">Leaf</tissue>
    </source>
</reference>
<protein>
    <submittedName>
        <fullName evidence="1">Uncharacterized protein</fullName>
    </submittedName>
</protein>